<keyword evidence="7 9" id="KW-1133">Transmembrane helix</keyword>
<feature type="transmembrane region" description="Helical" evidence="9">
    <location>
        <begin position="184"/>
        <end position="206"/>
    </location>
</feature>
<gene>
    <name evidence="11" type="ORF">M011DRAFT_468083</name>
</gene>
<keyword evidence="8 9" id="KW-0472">Membrane</keyword>
<evidence type="ECO:0000256" key="8">
    <source>
        <dbReference type="ARBA" id="ARBA00023136"/>
    </source>
</evidence>
<accession>A0A6A6VBC4</accession>
<evidence type="ECO:0000256" key="2">
    <source>
        <dbReference type="ARBA" id="ARBA00004477"/>
    </source>
</evidence>
<evidence type="ECO:0000256" key="4">
    <source>
        <dbReference type="ARBA" id="ARBA00022692"/>
    </source>
</evidence>
<comment type="subcellular location">
    <subcellularLocation>
        <location evidence="2">Endoplasmic reticulum membrane</location>
        <topology evidence="2">Multi-pass membrane protein</topology>
    </subcellularLocation>
</comment>
<keyword evidence="6" id="KW-0256">Endoplasmic reticulum</keyword>
<evidence type="ECO:0000256" key="9">
    <source>
        <dbReference type="SAM" id="Phobius"/>
    </source>
</evidence>
<keyword evidence="4 9" id="KW-0812">Transmembrane</keyword>
<evidence type="ECO:0000256" key="5">
    <source>
        <dbReference type="ARBA" id="ARBA00022729"/>
    </source>
</evidence>
<evidence type="ECO:0000256" key="3">
    <source>
        <dbReference type="ARBA" id="ARBA00009561"/>
    </source>
</evidence>
<feature type="signal peptide" evidence="10">
    <location>
        <begin position="1"/>
        <end position="18"/>
    </location>
</feature>
<protein>
    <recommendedName>
        <fullName evidence="13">Oligosaccharyl transferas-like protein subunit</fullName>
    </recommendedName>
</protein>
<comment type="function">
    <text evidence="1">Subunit of the oligosaccharyl transferase (OST) complex that catalyzes the initial transfer of a defined glycan (Glc(3)Man(9)GlcNAc(2) in eukaryotes) from the lipid carrier dolichol-pyrophosphate to an asparagine residue within an Asn-X-Ser/Thr consensus motif in nascent polypeptide chains, the first step in protein N-glycosylation. N-glycosylation occurs cotranslationally and the complex associates with the Sec61 complex at the channel-forming translocon complex that mediates protein translocation across the endoplasmic reticulum (ER). All subunits are required for a maximal enzyme activity.</text>
</comment>
<evidence type="ECO:0000313" key="12">
    <source>
        <dbReference type="Proteomes" id="UP000799440"/>
    </source>
</evidence>
<dbReference type="GO" id="GO:0018279">
    <property type="term" value="P:protein N-linked glycosylation via asparagine"/>
    <property type="evidence" value="ECO:0007669"/>
    <property type="project" value="TreeGrafter"/>
</dbReference>
<comment type="similarity">
    <text evidence="3">Belongs to the OST3/OST6 family.</text>
</comment>
<dbReference type="FunFam" id="3.40.30.10:FF:000302">
    <property type="entry name" value="Oligosaccharyl transferase subunit (Gamma), putative"/>
    <property type="match status" value="1"/>
</dbReference>
<feature type="transmembrane region" description="Helical" evidence="9">
    <location>
        <begin position="266"/>
        <end position="285"/>
    </location>
</feature>
<proteinExistence type="inferred from homology"/>
<dbReference type="Proteomes" id="UP000799440">
    <property type="component" value="Unassembled WGS sequence"/>
</dbReference>
<dbReference type="EMBL" id="MU006574">
    <property type="protein sequence ID" value="KAF2747196.1"/>
    <property type="molecule type" value="Genomic_DNA"/>
</dbReference>
<sequence length="330" mass="36305">MRWLHLLTAAVLPFTALGAKKSASSDRFSDFRTKSLSTGALKLDDASYAKLTKSPRDYSVAVLLTALETRFGCTLCREFQPEWDLLSKSWVKGDKDAATRTVFGTLDFVDGKGTFQSLMLQTAPVLLFFPPTTGPNAKVDAQPQRFDFTSGPQPAERIHDWISRQLPADVAKPRIVRPINYVKIITITTAVLGVITFITVAAPYIVPILQNRNLWAALSLIAVLLFTSGHMFNHIRKTPYVAGDGKGGIAYFAGGFSNQFGLESQIVAAVYGVLSFAAISLALKVPRIANAKVQQFAVFLWSAVMLCTYSYLLSIFRMKNGGYTFKLPPF</sequence>
<evidence type="ECO:0008006" key="13">
    <source>
        <dbReference type="Google" id="ProtNLM"/>
    </source>
</evidence>
<dbReference type="GO" id="GO:0008250">
    <property type="term" value="C:oligosaccharyltransferase complex"/>
    <property type="evidence" value="ECO:0007669"/>
    <property type="project" value="TreeGrafter"/>
</dbReference>
<dbReference type="AlphaFoldDB" id="A0A6A6VBC4"/>
<evidence type="ECO:0000256" key="10">
    <source>
        <dbReference type="SAM" id="SignalP"/>
    </source>
</evidence>
<keyword evidence="12" id="KW-1185">Reference proteome</keyword>
<feature type="chain" id="PRO_5025671475" description="Oligosaccharyl transferas-like protein subunit" evidence="10">
    <location>
        <begin position="19"/>
        <end position="330"/>
    </location>
</feature>
<dbReference type="PANTHER" id="PTHR12692:SF0">
    <property type="entry name" value="GH11935P"/>
    <property type="match status" value="1"/>
</dbReference>
<name>A0A6A6VBC4_9PLEO</name>
<evidence type="ECO:0000313" key="11">
    <source>
        <dbReference type="EMBL" id="KAF2747196.1"/>
    </source>
</evidence>
<dbReference type="Gene3D" id="3.40.30.10">
    <property type="entry name" value="Glutaredoxin"/>
    <property type="match status" value="1"/>
</dbReference>
<organism evidence="11 12">
    <name type="scientific">Sporormia fimetaria CBS 119925</name>
    <dbReference type="NCBI Taxonomy" id="1340428"/>
    <lineage>
        <taxon>Eukaryota</taxon>
        <taxon>Fungi</taxon>
        <taxon>Dikarya</taxon>
        <taxon>Ascomycota</taxon>
        <taxon>Pezizomycotina</taxon>
        <taxon>Dothideomycetes</taxon>
        <taxon>Pleosporomycetidae</taxon>
        <taxon>Pleosporales</taxon>
        <taxon>Sporormiaceae</taxon>
        <taxon>Sporormia</taxon>
    </lineage>
</organism>
<evidence type="ECO:0000256" key="1">
    <source>
        <dbReference type="ARBA" id="ARBA00002791"/>
    </source>
</evidence>
<dbReference type="PANTHER" id="PTHR12692">
    <property type="entry name" value="DOLICHYL-DIPHOSPHOOLIGOSACCHARIDE--PROTEIN GLYCOSYLTRANSFERASE-RELATED"/>
    <property type="match status" value="1"/>
</dbReference>
<evidence type="ECO:0000256" key="7">
    <source>
        <dbReference type="ARBA" id="ARBA00022989"/>
    </source>
</evidence>
<dbReference type="Pfam" id="PF04756">
    <property type="entry name" value="OST3_OST6"/>
    <property type="match status" value="1"/>
</dbReference>
<dbReference type="OrthoDB" id="67566at2759"/>
<evidence type="ECO:0000256" key="6">
    <source>
        <dbReference type="ARBA" id="ARBA00022824"/>
    </source>
</evidence>
<dbReference type="InterPro" id="IPR021149">
    <property type="entry name" value="OligosaccharylTrfase_OST3/OST6"/>
</dbReference>
<reference evidence="11" key="1">
    <citation type="journal article" date="2020" name="Stud. Mycol.">
        <title>101 Dothideomycetes genomes: a test case for predicting lifestyles and emergence of pathogens.</title>
        <authorList>
            <person name="Haridas S."/>
            <person name="Albert R."/>
            <person name="Binder M."/>
            <person name="Bloem J."/>
            <person name="Labutti K."/>
            <person name="Salamov A."/>
            <person name="Andreopoulos B."/>
            <person name="Baker S."/>
            <person name="Barry K."/>
            <person name="Bills G."/>
            <person name="Bluhm B."/>
            <person name="Cannon C."/>
            <person name="Castanera R."/>
            <person name="Culley D."/>
            <person name="Daum C."/>
            <person name="Ezra D."/>
            <person name="Gonzalez J."/>
            <person name="Henrissat B."/>
            <person name="Kuo A."/>
            <person name="Liang C."/>
            <person name="Lipzen A."/>
            <person name="Lutzoni F."/>
            <person name="Magnuson J."/>
            <person name="Mondo S."/>
            <person name="Nolan M."/>
            <person name="Ohm R."/>
            <person name="Pangilinan J."/>
            <person name="Park H.-J."/>
            <person name="Ramirez L."/>
            <person name="Alfaro M."/>
            <person name="Sun H."/>
            <person name="Tritt A."/>
            <person name="Yoshinaga Y."/>
            <person name="Zwiers L.-H."/>
            <person name="Turgeon B."/>
            <person name="Goodwin S."/>
            <person name="Spatafora J."/>
            <person name="Crous P."/>
            <person name="Grigoriev I."/>
        </authorList>
    </citation>
    <scope>NUCLEOTIDE SEQUENCE</scope>
    <source>
        <strain evidence="11">CBS 119925</strain>
    </source>
</reference>
<keyword evidence="5 10" id="KW-0732">Signal</keyword>
<feature type="transmembrane region" description="Helical" evidence="9">
    <location>
        <begin position="213"/>
        <end position="232"/>
    </location>
</feature>
<feature type="transmembrane region" description="Helical" evidence="9">
    <location>
        <begin position="297"/>
        <end position="316"/>
    </location>
</feature>